<dbReference type="InterPro" id="IPR028098">
    <property type="entry name" value="Glyco_trans_4-like_N"/>
</dbReference>
<keyword evidence="4" id="KW-1185">Reference proteome</keyword>
<keyword evidence="3" id="KW-0328">Glycosyltransferase</keyword>
<reference evidence="3 4" key="1">
    <citation type="submission" date="2024-06" db="EMBL/GenBank/DDBJ databases">
        <title>Chitinophaga defluvii sp. nov., isolated from municipal sewage.</title>
        <authorList>
            <person name="Zhang L."/>
        </authorList>
    </citation>
    <scope>NUCLEOTIDE SEQUENCE [LARGE SCALE GENOMIC DNA]</scope>
    <source>
        <strain evidence="3 4">H8</strain>
    </source>
</reference>
<comment type="caution">
    <text evidence="3">The sequence shown here is derived from an EMBL/GenBank/DDBJ whole genome shotgun (WGS) entry which is preliminary data.</text>
</comment>
<keyword evidence="1 3" id="KW-0808">Transferase</keyword>
<dbReference type="GO" id="GO:0016757">
    <property type="term" value="F:glycosyltransferase activity"/>
    <property type="evidence" value="ECO:0007669"/>
    <property type="project" value="UniProtKB-KW"/>
</dbReference>
<dbReference type="Proteomes" id="UP001549749">
    <property type="component" value="Unassembled WGS sequence"/>
</dbReference>
<dbReference type="Pfam" id="PF13439">
    <property type="entry name" value="Glyco_transf_4"/>
    <property type="match status" value="1"/>
</dbReference>
<name>A0ABV2T0V2_9BACT</name>
<organism evidence="3 4">
    <name type="scientific">Chitinophaga defluvii</name>
    <dbReference type="NCBI Taxonomy" id="3163343"/>
    <lineage>
        <taxon>Bacteria</taxon>
        <taxon>Pseudomonadati</taxon>
        <taxon>Bacteroidota</taxon>
        <taxon>Chitinophagia</taxon>
        <taxon>Chitinophagales</taxon>
        <taxon>Chitinophagaceae</taxon>
        <taxon>Chitinophaga</taxon>
    </lineage>
</organism>
<dbReference type="EMBL" id="JBEXAC010000001">
    <property type="protein sequence ID" value="MET6996662.1"/>
    <property type="molecule type" value="Genomic_DNA"/>
</dbReference>
<gene>
    <name evidence="3" type="ORF">ABR189_04755</name>
</gene>
<evidence type="ECO:0000259" key="2">
    <source>
        <dbReference type="Pfam" id="PF13439"/>
    </source>
</evidence>
<dbReference type="Gene3D" id="3.40.50.2000">
    <property type="entry name" value="Glycogen Phosphorylase B"/>
    <property type="match status" value="2"/>
</dbReference>
<feature type="domain" description="Glycosyltransferase subfamily 4-like N-terminal" evidence="2">
    <location>
        <begin position="97"/>
        <end position="239"/>
    </location>
</feature>
<dbReference type="EC" id="2.4.-.-" evidence="3"/>
<dbReference type="Pfam" id="PF13692">
    <property type="entry name" value="Glyco_trans_1_4"/>
    <property type="match status" value="1"/>
</dbReference>
<protein>
    <submittedName>
        <fullName evidence="3">Glycosyltransferase</fullName>
        <ecNumber evidence="3">2.4.-.-</ecNumber>
    </submittedName>
</protein>
<evidence type="ECO:0000313" key="3">
    <source>
        <dbReference type="EMBL" id="MET6996662.1"/>
    </source>
</evidence>
<dbReference type="PANTHER" id="PTHR46401:SF2">
    <property type="entry name" value="GLYCOSYLTRANSFERASE WBBK-RELATED"/>
    <property type="match status" value="1"/>
</dbReference>
<accession>A0ABV2T0V2</accession>
<proteinExistence type="predicted"/>
<dbReference type="SUPFAM" id="SSF53756">
    <property type="entry name" value="UDP-Glycosyltransferase/glycogen phosphorylase"/>
    <property type="match status" value="1"/>
</dbReference>
<evidence type="ECO:0000256" key="1">
    <source>
        <dbReference type="ARBA" id="ARBA00022679"/>
    </source>
</evidence>
<dbReference type="PANTHER" id="PTHR46401">
    <property type="entry name" value="GLYCOSYLTRANSFERASE WBBK-RELATED"/>
    <property type="match status" value="1"/>
</dbReference>
<sequence>MDGNRKILVINYYWPPSGGAAVQRWLALCNLLAEMGWEVSVLTVDEQYATYQVYDTSLTAAIRADIKVYTTRTLEPFGIFKLLFGKKSMPKPAFADGRKPGLANKIGRFVRGNIFVPDPRKYWKYFAVSKARELITTQDIHLVVTAGPPHSTHFIGQQLKKTLPIRWICDFHDLWTDIIFYNLLYKLPITKRMEKQLEKKILENCDGILTVGEGYKAKLLSKSDKLSPEKISIVPIGYDENMFLREDTPSATPVFTITYVGTIAAYYQPEVFFQAVKQLISKYPHAPVRLLFVGVVPPDMFNSIEAHGLAAVWDYKAYVPHAEAVAYMKKATVLLLVNPVTPDEEMVIPGKLYEYMASKRPVINITSLKSETAAIIARCNAGRTFDRSMLAPLTAYLESLLLQWLDKGAVIQDFNEAAIAGYSQRAIATHLSDYLSA</sequence>
<dbReference type="RefSeq" id="WP_354659303.1">
    <property type="nucleotide sequence ID" value="NZ_JBEXAC010000001.1"/>
</dbReference>
<evidence type="ECO:0000313" key="4">
    <source>
        <dbReference type="Proteomes" id="UP001549749"/>
    </source>
</evidence>